<gene>
    <name evidence="7" type="ORF">DES37_11473</name>
</gene>
<dbReference type="InterPro" id="IPR054613">
    <property type="entry name" value="Peptidase_S78_dom"/>
</dbReference>
<protein>
    <submittedName>
        <fullName evidence="7">HK97 family phage prohead protease</fullName>
    </submittedName>
</protein>
<name>A0A317PWX5_9ENTR</name>
<evidence type="ECO:0000256" key="2">
    <source>
        <dbReference type="ARBA" id="ARBA00022670"/>
    </source>
</evidence>
<evidence type="ECO:0000259" key="5">
    <source>
        <dbReference type="Pfam" id="PF04586"/>
    </source>
</evidence>
<keyword evidence="3" id="KW-0378">Hydrolase</keyword>
<organism evidence="7 8">
    <name type="scientific">Mangrovibacter plantisponsor</name>
    <dbReference type="NCBI Taxonomy" id="451513"/>
    <lineage>
        <taxon>Bacteria</taxon>
        <taxon>Pseudomonadati</taxon>
        <taxon>Pseudomonadota</taxon>
        <taxon>Gammaproteobacteria</taxon>
        <taxon>Enterobacterales</taxon>
        <taxon>Enterobacteriaceae</taxon>
        <taxon>Mangrovibacter</taxon>
    </lineage>
</organism>
<dbReference type="GO" id="GO:0006508">
    <property type="term" value="P:proteolysis"/>
    <property type="evidence" value="ECO:0007669"/>
    <property type="project" value="UniProtKB-KW"/>
</dbReference>
<feature type="region of interest" description="Disordered" evidence="4">
    <location>
        <begin position="183"/>
        <end position="240"/>
    </location>
</feature>
<sequence length="591" mass="64453">MEFNKTQTREMSITTVQPDDTRTVMLSFSSESPVTRIINGQEYNEILLHGQGNCDLTRLNNSAALLFNHNLDHQIGVVEIASIDQDKVGRALVRFSCTEKADEKYRMVMEKVLTKVSVGYEILDFRIEGQDLLVTSWMPYEISMVSVPADDLVGVGRSIDVSDEELYAEILNRPELLEMLQGQTDEPQEEAQAESESESTDTEQEPEQEQDSTESESTETEQEAGSEPDSEMINKTEEQERIAELEGMARVLKVDVTEAITKGISVADFKRQLTNINNNIKEDNKMEFSLKQLIRSFVDGTEIQSEMGERGAIVPASALRAVSSTTGASLIQETIKYDSYVDVLRANSILAKFNLMVISGLEGNGTLSIPYLGGDFTDSFGFVNEDSAGVEADPSFGSIDLVPRDFTGSVYLTHIMQKSASAAERFVSDAILKGSANKLEKLVMAEVVAEAGSNTDVTAVDYDTVIDGLATLGTNNVSEANIVAVMSPAMAALCRKVVVKGNTNAKFLLEGTGDNMVLAGSTPVVVSTLVADGVVVMGDFSNIVIASWGDLELDSDTTTARAKKGMYVRTWSTIDFKVTRPEAFHTITITA</sequence>
<evidence type="ECO:0000256" key="4">
    <source>
        <dbReference type="SAM" id="MobiDB-lite"/>
    </source>
</evidence>
<comment type="caution">
    <text evidence="7">The sequence shown here is derived from an EMBL/GenBank/DDBJ whole genome shotgun (WGS) entry which is preliminary data.</text>
</comment>
<feature type="domain" description="Phage capsid-like C-terminal" evidence="6">
    <location>
        <begin position="372"/>
        <end position="588"/>
    </location>
</feature>
<feature type="domain" description="Prohead serine protease" evidence="5">
    <location>
        <begin position="61"/>
        <end position="150"/>
    </location>
</feature>
<dbReference type="InterPro" id="IPR054612">
    <property type="entry name" value="Phage_capsid-like_C"/>
</dbReference>
<dbReference type="Proteomes" id="UP000246744">
    <property type="component" value="Unassembled WGS sequence"/>
</dbReference>
<dbReference type="GO" id="GO:0008233">
    <property type="term" value="F:peptidase activity"/>
    <property type="evidence" value="ECO:0007669"/>
    <property type="project" value="UniProtKB-KW"/>
</dbReference>
<dbReference type="RefSeq" id="WP_170123799.1">
    <property type="nucleotide sequence ID" value="NZ_QGTS01000014.1"/>
</dbReference>
<proteinExistence type="predicted"/>
<evidence type="ECO:0000256" key="1">
    <source>
        <dbReference type="ARBA" id="ARBA00022612"/>
    </source>
</evidence>
<dbReference type="EMBL" id="QGTS01000014">
    <property type="protein sequence ID" value="PWW04977.1"/>
    <property type="molecule type" value="Genomic_DNA"/>
</dbReference>
<reference evidence="7 8" key="1">
    <citation type="submission" date="2018-05" db="EMBL/GenBank/DDBJ databases">
        <title>Genomic Encyclopedia of Type Strains, Phase IV (KMG-IV): sequencing the most valuable type-strain genomes for metagenomic binning, comparative biology and taxonomic classification.</title>
        <authorList>
            <person name="Goeker M."/>
        </authorList>
    </citation>
    <scope>NUCLEOTIDE SEQUENCE [LARGE SCALE GENOMIC DNA]</scope>
    <source>
        <strain evidence="7 8">DSM 19579</strain>
    </source>
</reference>
<evidence type="ECO:0000313" key="8">
    <source>
        <dbReference type="Proteomes" id="UP000246744"/>
    </source>
</evidence>
<keyword evidence="1" id="KW-1188">Viral release from host cell</keyword>
<keyword evidence="2 7" id="KW-0645">Protease</keyword>
<dbReference type="Pfam" id="PF05065">
    <property type="entry name" value="Phage_capsid"/>
    <property type="match status" value="1"/>
</dbReference>
<keyword evidence="8" id="KW-1185">Reference proteome</keyword>
<evidence type="ECO:0000256" key="3">
    <source>
        <dbReference type="ARBA" id="ARBA00022801"/>
    </source>
</evidence>
<evidence type="ECO:0000259" key="6">
    <source>
        <dbReference type="Pfam" id="PF05065"/>
    </source>
</evidence>
<feature type="compositionally biased region" description="Acidic residues" evidence="4">
    <location>
        <begin position="186"/>
        <end position="230"/>
    </location>
</feature>
<accession>A0A317PWX5</accession>
<dbReference type="SUPFAM" id="SSF56563">
    <property type="entry name" value="Major capsid protein gp5"/>
    <property type="match status" value="1"/>
</dbReference>
<dbReference type="AlphaFoldDB" id="A0A317PWX5"/>
<dbReference type="Pfam" id="PF04586">
    <property type="entry name" value="Peptidase_S78"/>
    <property type="match status" value="1"/>
</dbReference>
<evidence type="ECO:0000313" key="7">
    <source>
        <dbReference type="EMBL" id="PWW04977.1"/>
    </source>
</evidence>